<dbReference type="Pfam" id="PF04784">
    <property type="entry name" value="DUF547"/>
    <property type="match status" value="1"/>
</dbReference>
<evidence type="ECO:0000313" key="3">
    <source>
        <dbReference type="EMBL" id="EFP98114.1"/>
    </source>
</evidence>
<feature type="signal peptide" evidence="1">
    <location>
        <begin position="1"/>
        <end position="18"/>
    </location>
</feature>
<dbReference type="STRING" id="796620.VIBC2010_00720"/>
<dbReference type="InterPro" id="IPR006869">
    <property type="entry name" value="DUF547"/>
</dbReference>
<protein>
    <submittedName>
        <fullName evidence="3">Exported protein</fullName>
    </submittedName>
</protein>
<gene>
    <name evidence="3" type="ORF">VIBC2010_00720</name>
</gene>
<dbReference type="EMBL" id="AEIU01000023">
    <property type="protein sequence ID" value="EFP98114.1"/>
    <property type="molecule type" value="Genomic_DNA"/>
</dbReference>
<keyword evidence="1" id="KW-0732">Signal</keyword>
<evidence type="ECO:0000259" key="2">
    <source>
        <dbReference type="Pfam" id="PF04784"/>
    </source>
</evidence>
<name>E3BFV7_9VIBR</name>
<dbReference type="PANTHER" id="PTHR46361:SF3">
    <property type="entry name" value="ELECTRON CARRIER_ PROTEIN DISULFIDE OXIDOREDUCTASE"/>
    <property type="match status" value="1"/>
</dbReference>
<reference evidence="3 4" key="1">
    <citation type="journal article" date="2012" name="Int. J. Syst. Evol. Microbiol.">
        <title>Vibrio caribbeanicus sp. nov., isolated from the marine sponge Scleritoderma cyanea.</title>
        <authorList>
            <person name="Hoffmann M."/>
            <person name="Monday S.R."/>
            <person name="Allard M.W."/>
            <person name="Strain E.A."/>
            <person name="Whittaker P."/>
            <person name="Naum M."/>
            <person name="McCarthy P.J."/>
            <person name="Lopez J.V."/>
            <person name="Fischer M."/>
            <person name="Brown E.W."/>
        </authorList>
    </citation>
    <scope>NUCLEOTIDE SEQUENCE [LARGE SCALE GENOMIC DNA]</scope>
    <source>
        <strain evidence="3 4">ATCC BAA-2122</strain>
    </source>
</reference>
<dbReference type="Proteomes" id="UP000002943">
    <property type="component" value="Unassembled WGS sequence"/>
</dbReference>
<dbReference type="OrthoDB" id="526867at2"/>
<accession>E3BFV7</accession>
<organism evidence="3 4">
    <name type="scientific">Vibrio caribbeanicus ATCC BAA-2122</name>
    <dbReference type="NCBI Taxonomy" id="796620"/>
    <lineage>
        <taxon>Bacteria</taxon>
        <taxon>Pseudomonadati</taxon>
        <taxon>Pseudomonadota</taxon>
        <taxon>Gammaproteobacteria</taxon>
        <taxon>Vibrionales</taxon>
        <taxon>Vibrionaceae</taxon>
        <taxon>Vibrio</taxon>
    </lineage>
</organism>
<sequence>MKPLLTLLLSIFSLSAFSAPKSELWPYWEASNEQNEIIIDHSLWQKFLDQYLVMEDENTLIRYAQVTQQDKSNLGNYIHYLSNTDPRQLTRPQQYSYWVNLYNALTVKVILDAYPTSSITKLGGFFSFGPWDEVVTQIGGKEMTLNDIEHRILRPIWQDPRTHYAINCASLGCPNLQSQAFTQDNNEALLNKAANEFINSSKGVLISNKEVQLSSIYDWFSSDFGTKEQLFAHLKKYRPTIDTENKKIEYDYNWSLNEKR</sequence>
<dbReference type="RefSeq" id="WP_009599809.1">
    <property type="nucleotide sequence ID" value="NZ_AEIU01000023.1"/>
</dbReference>
<evidence type="ECO:0000256" key="1">
    <source>
        <dbReference type="SAM" id="SignalP"/>
    </source>
</evidence>
<evidence type="ECO:0000313" key="4">
    <source>
        <dbReference type="Proteomes" id="UP000002943"/>
    </source>
</evidence>
<dbReference type="eggNOG" id="COG0398">
    <property type="taxonomic scope" value="Bacteria"/>
</dbReference>
<feature type="domain" description="DUF547" evidence="2">
    <location>
        <begin position="87"/>
        <end position="198"/>
    </location>
</feature>
<proteinExistence type="predicted"/>
<keyword evidence="4" id="KW-1185">Reference proteome</keyword>
<dbReference type="AlphaFoldDB" id="E3BFV7"/>
<feature type="chain" id="PRO_5003166646" evidence="1">
    <location>
        <begin position="19"/>
        <end position="260"/>
    </location>
</feature>
<dbReference type="PANTHER" id="PTHR46361">
    <property type="entry name" value="ELECTRON CARRIER/ PROTEIN DISULFIDE OXIDOREDUCTASE"/>
    <property type="match status" value="1"/>
</dbReference>
<comment type="caution">
    <text evidence="3">The sequence shown here is derived from an EMBL/GenBank/DDBJ whole genome shotgun (WGS) entry which is preliminary data.</text>
</comment>